<evidence type="ECO:0000256" key="7">
    <source>
        <dbReference type="SAM" id="MobiDB-lite"/>
    </source>
</evidence>
<reference evidence="8" key="1">
    <citation type="submission" date="2018-11" db="EMBL/GenBank/DDBJ databases">
        <authorList>
            <consortium name="Pathogen Informatics"/>
        </authorList>
    </citation>
    <scope>NUCLEOTIDE SEQUENCE</scope>
</reference>
<dbReference type="InterPro" id="IPR014722">
    <property type="entry name" value="Rib_uL2_dom2"/>
</dbReference>
<dbReference type="CDD" id="cd13156">
    <property type="entry name" value="KOW_RPL6"/>
    <property type="match status" value="1"/>
</dbReference>
<dbReference type="GO" id="GO:0000027">
    <property type="term" value="P:ribosomal large subunit assembly"/>
    <property type="evidence" value="ECO:0007669"/>
    <property type="project" value="TreeGrafter"/>
</dbReference>
<evidence type="ECO:0000256" key="4">
    <source>
        <dbReference type="ARBA" id="ARBA00035233"/>
    </source>
</evidence>
<dbReference type="InterPro" id="IPR041997">
    <property type="entry name" value="Ribosomal_eL6_KOW"/>
</dbReference>
<keyword evidence="3" id="KW-0687">Ribonucleoprotein</keyword>
<comment type="subunit">
    <text evidence="6">Component of the large ribosomal subunit. May bind IPO9 with low affinity.</text>
</comment>
<keyword evidence="9" id="KW-1185">Reference proteome</keyword>
<dbReference type="GO" id="GO:0022625">
    <property type="term" value="C:cytosolic large ribosomal subunit"/>
    <property type="evidence" value="ECO:0007669"/>
    <property type="project" value="TreeGrafter"/>
</dbReference>
<dbReference type="SUPFAM" id="SSF50104">
    <property type="entry name" value="Translation proteins SH3-like domain"/>
    <property type="match status" value="1"/>
</dbReference>
<dbReference type="EMBL" id="CAAALY010007482">
    <property type="protein sequence ID" value="VEL09877.1"/>
    <property type="molecule type" value="Genomic_DNA"/>
</dbReference>
<evidence type="ECO:0000256" key="6">
    <source>
        <dbReference type="ARBA" id="ARBA00046388"/>
    </source>
</evidence>
<dbReference type="AlphaFoldDB" id="A0A448WEQ1"/>
<gene>
    <name evidence="8" type="ORF">PXEA_LOCUS3317</name>
</gene>
<dbReference type="PANTHER" id="PTHR10715">
    <property type="entry name" value="60S RIBOSOMAL PROTEIN L6"/>
    <property type="match status" value="1"/>
</dbReference>
<dbReference type="Gene3D" id="2.30.30.30">
    <property type="match status" value="1"/>
</dbReference>
<organism evidence="8 9">
    <name type="scientific">Protopolystoma xenopodis</name>
    <dbReference type="NCBI Taxonomy" id="117903"/>
    <lineage>
        <taxon>Eukaryota</taxon>
        <taxon>Metazoa</taxon>
        <taxon>Spiralia</taxon>
        <taxon>Lophotrochozoa</taxon>
        <taxon>Platyhelminthes</taxon>
        <taxon>Monogenea</taxon>
        <taxon>Polyopisthocotylea</taxon>
        <taxon>Polystomatidea</taxon>
        <taxon>Polystomatidae</taxon>
        <taxon>Protopolystoma</taxon>
    </lineage>
</organism>
<dbReference type="GO" id="GO:0002181">
    <property type="term" value="P:cytoplasmic translation"/>
    <property type="evidence" value="ECO:0007669"/>
    <property type="project" value="TreeGrafter"/>
</dbReference>
<dbReference type="InterPro" id="IPR000915">
    <property type="entry name" value="60S_ribosomal_eL6"/>
</dbReference>
<feature type="region of interest" description="Disordered" evidence="7">
    <location>
        <begin position="29"/>
        <end position="49"/>
    </location>
</feature>
<evidence type="ECO:0000256" key="5">
    <source>
        <dbReference type="ARBA" id="ARBA00035351"/>
    </source>
</evidence>
<evidence type="ECO:0000256" key="1">
    <source>
        <dbReference type="ARBA" id="ARBA00010592"/>
    </source>
</evidence>
<evidence type="ECO:0000313" key="9">
    <source>
        <dbReference type="Proteomes" id="UP000784294"/>
    </source>
</evidence>
<proteinExistence type="inferred from homology"/>
<dbReference type="OrthoDB" id="2436667at2759"/>
<protein>
    <recommendedName>
        <fullName evidence="4">Large ribosomal subunit protein eL6</fullName>
    </recommendedName>
    <alternativeName>
        <fullName evidence="5">60S ribosomal protein L6</fullName>
    </alternativeName>
</protein>
<dbReference type="Proteomes" id="UP000784294">
    <property type="component" value="Unassembled WGS sequence"/>
</dbReference>
<evidence type="ECO:0000313" key="8">
    <source>
        <dbReference type="EMBL" id="VEL09877.1"/>
    </source>
</evidence>
<dbReference type="FunFam" id="2.30.30.30:FF:000014">
    <property type="entry name" value="60S ribosomal protein L6"/>
    <property type="match status" value="1"/>
</dbReference>
<accession>A0A448WEQ1</accession>
<dbReference type="PANTHER" id="PTHR10715:SF0">
    <property type="entry name" value="LARGE RIBOSOMAL SUBUNIT PROTEIN EL6"/>
    <property type="match status" value="1"/>
</dbReference>
<comment type="similarity">
    <text evidence="1">Belongs to the eukaryotic ribosomal protein eL6 family.</text>
</comment>
<dbReference type="Pfam" id="PF01159">
    <property type="entry name" value="Ribosomal_L6e"/>
    <property type="match status" value="1"/>
</dbReference>
<dbReference type="InterPro" id="IPR008991">
    <property type="entry name" value="Translation_prot_SH3-like_sf"/>
</dbReference>
<evidence type="ECO:0000256" key="3">
    <source>
        <dbReference type="ARBA" id="ARBA00023274"/>
    </source>
</evidence>
<name>A0A448WEQ1_9PLAT</name>
<sequence length="272" mass="30788">METLLPALDYLWRPLSSCLVMDSSAKVAKKADKPQRPPPCAVKKNTSAKKLLERKSHVARVNRRRAKAGLPKVKAVKPFKPRAKPQSKRSGRFPRCFVTQQAKTKLPLRKIKCFSKHKRSLRPSITPGTVLILLAGRHKGKRVLFLKALSSGLLLVTGPFRCNGVPLRRVSAAYVIATKTAVDISNVKIPAHLNDSYFKRVQLAPSKDSVDKLFPEEPKIYTVSSKRREDQKSIDRQLVQAILKHPESKYLLRYLSSLFSLSRTDYPHKMIF</sequence>
<comment type="caution">
    <text evidence="8">The sequence shown here is derived from an EMBL/GenBank/DDBJ whole genome shotgun (WGS) entry which is preliminary data.</text>
</comment>
<dbReference type="GO" id="GO:0003723">
    <property type="term" value="F:RNA binding"/>
    <property type="evidence" value="ECO:0007669"/>
    <property type="project" value="TreeGrafter"/>
</dbReference>
<evidence type="ECO:0000256" key="2">
    <source>
        <dbReference type="ARBA" id="ARBA00022980"/>
    </source>
</evidence>
<keyword evidence="2" id="KW-0689">Ribosomal protein</keyword>
<dbReference type="GO" id="GO:0003735">
    <property type="term" value="F:structural constituent of ribosome"/>
    <property type="evidence" value="ECO:0007669"/>
    <property type="project" value="InterPro"/>
</dbReference>